<dbReference type="GO" id="GO:0005886">
    <property type="term" value="C:plasma membrane"/>
    <property type="evidence" value="ECO:0007669"/>
    <property type="project" value="UniProtKB-SubCell"/>
</dbReference>
<keyword evidence="6 10" id="KW-0812">Transmembrane</keyword>
<evidence type="ECO:0000256" key="2">
    <source>
        <dbReference type="ARBA" id="ARBA00005811"/>
    </source>
</evidence>
<keyword evidence="14" id="KW-1185">Reference proteome</keyword>
<dbReference type="GO" id="GO:0022857">
    <property type="term" value="F:transmembrane transporter activity"/>
    <property type="evidence" value="ECO:0007669"/>
    <property type="project" value="InterPro"/>
</dbReference>
<dbReference type="GO" id="GO:0051301">
    <property type="term" value="P:cell division"/>
    <property type="evidence" value="ECO:0007669"/>
    <property type="project" value="UniProtKB-KW"/>
</dbReference>
<proteinExistence type="inferred from homology"/>
<dbReference type="NCBIfam" id="TIGR02801">
    <property type="entry name" value="tolR"/>
    <property type="match status" value="1"/>
</dbReference>
<organism evidence="13 14">
    <name type="scientific">Sphingopyxis fribergensis</name>
    <dbReference type="NCBI Taxonomy" id="1515612"/>
    <lineage>
        <taxon>Bacteria</taxon>
        <taxon>Pseudomonadati</taxon>
        <taxon>Pseudomonadota</taxon>
        <taxon>Alphaproteobacteria</taxon>
        <taxon>Sphingomonadales</taxon>
        <taxon>Sphingomonadaceae</taxon>
        <taxon>Sphingopyxis</taxon>
    </lineage>
</organism>
<evidence type="ECO:0000256" key="3">
    <source>
        <dbReference type="ARBA" id="ARBA00022475"/>
    </source>
</evidence>
<dbReference type="PANTHER" id="PTHR30558:SF7">
    <property type="entry name" value="TOL-PAL SYSTEM PROTEIN TOLR"/>
    <property type="match status" value="1"/>
</dbReference>
<dbReference type="KEGG" id="sphk:SKP52_04330"/>
<dbReference type="EMBL" id="CP009122">
    <property type="protein sequence ID" value="AJA07793.1"/>
    <property type="molecule type" value="Genomic_DNA"/>
</dbReference>
<evidence type="ECO:0000256" key="12">
    <source>
        <dbReference type="SAM" id="Phobius"/>
    </source>
</evidence>
<evidence type="ECO:0000256" key="6">
    <source>
        <dbReference type="ARBA" id="ARBA00022692"/>
    </source>
</evidence>
<sequence>MAMSGPSGGIGGRRGRGTRRAPMAEINVTPLVDVMLVLLIIFMITAPLLASAVPIDLPESRAKPVETEDKEPVQLSINADDTLYIGEEVVPEAELPARLDAIAREKEGGDKPRQIMLRADKGLDYGRVMRVMGELNRAGLTRISLVTTGSEGAADSAPAAVTDGSETRP</sequence>
<dbReference type="HOGENOM" id="CLU_085305_1_3_5"/>
<dbReference type="OrthoDB" id="9798629at2"/>
<keyword evidence="10" id="KW-0813">Transport</keyword>
<dbReference type="Proteomes" id="UP000030907">
    <property type="component" value="Chromosome"/>
</dbReference>
<dbReference type="AlphaFoldDB" id="A0A0A7PF02"/>
<dbReference type="Pfam" id="PF02472">
    <property type="entry name" value="ExbD"/>
    <property type="match status" value="1"/>
</dbReference>
<evidence type="ECO:0000256" key="1">
    <source>
        <dbReference type="ARBA" id="ARBA00004162"/>
    </source>
</evidence>
<feature type="transmembrane region" description="Helical" evidence="12">
    <location>
        <begin position="34"/>
        <end position="53"/>
    </location>
</feature>
<evidence type="ECO:0000313" key="14">
    <source>
        <dbReference type="Proteomes" id="UP000030907"/>
    </source>
</evidence>
<evidence type="ECO:0000256" key="4">
    <source>
        <dbReference type="ARBA" id="ARBA00022519"/>
    </source>
</evidence>
<dbReference type="InterPro" id="IPR014168">
    <property type="entry name" value="Tol-Pal_TolR"/>
</dbReference>
<feature type="region of interest" description="Disordered" evidence="11">
    <location>
        <begin position="150"/>
        <end position="169"/>
    </location>
</feature>
<keyword evidence="7 12" id="KW-1133">Transmembrane helix</keyword>
<keyword evidence="8 12" id="KW-0472">Membrane</keyword>
<dbReference type="PANTHER" id="PTHR30558">
    <property type="entry name" value="EXBD MEMBRANE COMPONENT OF PMF-DRIVEN MACROMOLECULE IMPORT SYSTEM"/>
    <property type="match status" value="1"/>
</dbReference>
<accession>A0A0A7PF02</accession>
<dbReference type="RefSeq" id="WP_039572100.1">
    <property type="nucleotide sequence ID" value="NZ_CP009122.1"/>
</dbReference>
<dbReference type="InterPro" id="IPR003400">
    <property type="entry name" value="ExbD"/>
</dbReference>
<evidence type="ECO:0000256" key="9">
    <source>
        <dbReference type="ARBA" id="ARBA00023306"/>
    </source>
</evidence>
<keyword evidence="9" id="KW-0131">Cell cycle</keyword>
<evidence type="ECO:0000256" key="11">
    <source>
        <dbReference type="SAM" id="MobiDB-lite"/>
    </source>
</evidence>
<evidence type="ECO:0000256" key="7">
    <source>
        <dbReference type="ARBA" id="ARBA00022989"/>
    </source>
</evidence>
<reference evidence="13 14" key="1">
    <citation type="journal article" date="2015" name="Int. J. Syst. Evol. Microbiol.">
        <title>Description of Sphingopyxis fribergensis sp. nov. - a soil bacterium with the ability to degrade styrene and phenylacetic acid.</title>
        <authorList>
            <person name="Oelschlagel M."/>
            <person name="Ruckert C."/>
            <person name="Kalinowski J."/>
            <person name="Schmidt G."/>
            <person name="Schlomann M."/>
            <person name="Tischler D."/>
        </authorList>
    </citation>
    <scope>NUCLEOTIDE SEQUENCE [LARGE SCALE GENOMIC DNA]</scope>
    <source>
        <strain evidence="13 14">Kp5.2</strain>
    </source>
</reference>
<dbReference type="Gene3D" id="3.30.420.270">
    <property type="match status" value="1"/>
</dbReference>
<keyword evidence="3" id="KW-1003">Cell membrane</keyword>
<evidence type="ECO:0000256" key="8">
    <source>
        <dbReference type="ARBA" id="ARBA00023136"/>
    </source>
</evidence>
<keyword evidence="10" id="KW-0653">Protein transport</keyword>
<evidence type="ECO:0000313" key="13">
    <source>
        <dbReference type="EMBL" id="AJA07793.1"/>
    </source>
</evidence>
<dbReference type="GO" id="GO:0015031">
    <property type="term" value="P:protein transport"/>
    <property type="evidence" value="ECO:0007669"/>
    <property type="project" value="UniProtKB-KW"/>
</dbReference>
<gene>
    <name evidence="13" type="ORF">SKP52_04330</name>
</gene>
<comment type="similarity">
    <text evidence="2 10">Belongs to the ExbD/TolR family.</text>
</comment>
<name>A0A0A7PF02_9SPHN</name>
<protein>
    <submittedName>
        <fullName evidence="13">Biopolymer transport protein ExbD/TolR</fullName>
    </submittedName>
</protein>
<comment type="subcellular location">
    <subcellularLocation>
        <location evidence="1">Cell membrane</location>
        <topology evidence="1">Single-pass membrane protein</topology>
    </subcellularLocation>
    <subcellularLocation>
        <location evidence="10">Cell membrane</location>
        <topology evidence="10">Single-pass type II membrane protein</topology>
    </subcellularLocation>
</comment>
<evidence type="ECO:0000256" key="5">
    <source>
        <dbReference type="ARBA" id="ARBA00022618"/>
    </source>
</evidence>
<evidence type="ECO:0000256" key="10">
    <source>
        <dbReference type="RuleBase" id="RU003879"/>
    </source>
</evidence>
<dbReference type="STRING" id="1515612.SKP52_04330"/>
<keyword evidence="5" id="KW-0132">Cell division</keyword>
<keyword evidence="4" id="KW-0997">Cell inner membrane</keyword>